<dbReference type="GeneTree" id="ENSGT00990000208074"/>
<proteinExistence type="predicted"/>
<evidence type="ECO:0000256" key="1">
    <source>
        <dbReference type="SAM" id="SignalP"/>
    </source>
</evidence>
<reference evidence="2 3" key="1">
    <citation type="submission" date="2020-05" db="EMBL/GenBank/DDBJ databases">
        <title>Electrophorus electricus (electric eel) genome, fEleEle1, primary haplotype.</title>
        <authorList>
            <person name="Myers G."/>
            <person name="Meyer A."/>
            <person name="Fedrigo O."/>
            <person name="Formenti G."/>
            <person name="Rhie A."/>
            <person name="Tracey A."/>
            <person name="Sims Y."/>
            <person name="Jarvis E.D."/>
        </authorList>
    </citation>
    <scope>NUCLEOTIDE SEQUENCE [LARGE SCALE GENOMIC DNA]</scope>
</reference>
<reference evidence="2" key="2">
    <citation type="submission" date="2025-08" db="UniProtKB">
        <authorList>
            <consortium name="Ensembl"/>
        </authorList>
    </citation>
    <scope>IDENTIFICATION</scope>
</reference>
<dbReference type="Ensembl" id="ENSEEET00000060612.1">
    <property type="protein sequence ID" value="ENSEEEP00000052993.1"/>
    <property type="gene ID" value="ENSEEEG00000026734.1"/>
</dbReference>
<reference evidence="2" key="3">
    <citation type="submission" date="2025-09" db="UniProtKB">
        <authorList>
            <consortium name="Ensembl"/>
        </authorList>
    </citation>
    <scope>IDENTIFICATION</scope>
</reference>
<dbReference type="AlphaFoldDB" id="A0AAY5E7X1"/>
<protein>
    <recommendedName>
        <fullName evidence="4">Secretory calcium-binding phosphoprotein 9</fullName>
    </recommendedName>
</protein>
<dbReference type="Proteomes" id="UP000314983">
    <property type="component" value="Chromosome 9"/>
</dbReference>
<name>A0AAY5E7X1_ELEEL</name>
<keyword evidence="3" id="KW-1185">Reference proteome</keyword>
<evidence type="ECO:0000313" key="2">
    <source>
        <dbReference type="Ensembl" id="ENSEEEP00000052993.1"/>
    </source>
</evidence>
<sequence>MHSSCVFICIFTKLLVVGGLNGALATGLNGGLLGPGLVVGGMNPALLPAGATVIGQPPFAQMLPAVSPYMLQPPIATAPFVLPNPQALFPQPMPLAPNAVMPNLNGNGQLPQGDMPAGLVPRFRVITFSRAFTCSGLFVLLSNW</sequence>
<evidence type="ECO:0000313" key="3">
    <source>
        <dbReference type="Proteomes" id="UP000314983"/>
    </source>
</evidence>
<accession>A0AAY5E7X1</accession>
<evidence type="ECO:0008006" key="4">
    <source>
        <dbReference type="Google" id="ProtNLM"/>
    </source>
</evidence>
<organism evidence="2 3">
    <name type="scientific">Electrophorus electricus</name>
    <name type="common">Electric eel</name>
    <name type="synonym">Gymnotus electricus</name>
    <dbReference type="NCBI Taxonomy" id="8005"/>
    <lineage>
        <taxon>Eukaryota</taxon>
        <taxon>Metazoa</taxon>
        <taxon>Chordata</taxon>
        <taxon>Craniata</taxon>
        <taxon>Vertebrata</taxon>
        <taxon>Euteleostomi</taxon>
        <taxon>Actinopterygii</taxon>
        <taxon>Neopterygii</taxon>
        <taxon>Teleostei</taxon>
        <taxon>Ostariophysi</taxon>
        <taxon>Gymnotiformes</taxon>
        <taxon>Gymnotoidei</taxon>
        <taxon>Gymnotidae</taxon>
        <taxon>Electrophorus</taxon>
    </lineage>
</organism>
<feature type="chain" id="PRO_5044303246" description="Secretory calcium-binding phosphoprotein 9" evidence="1">
    <location>
        <begin position="26"/>
        <end position="144"/>
    </location>
</feature>
<keyword evidence="1" id="KW-0732">Signal</keyword>
<feature type="signal peptide" evidence="1">
    <location>
        <begin position="1"/>
        <end position="25"/>
    </location>
</feature>